<dbReference type="Proteomes" id="UP000324611">
    <property type="component" value="Unassembled WGS sequence"/>
</dbReference>
<reference evidence="1 2" key="1">
    <citation type="submission" date="2019-09" db="EMBL/GenBank/DDBJ databases">
        <title>Chitinophaga ginsengihumi sp. nov., isolated from soil of ginseng rhizosphere.</title>
        <authorList>
            <person name="Lee J."/>
        </authorList>
    </citation>
    <scope>NUCLEOTIDE SEQUENCE [LARGE SCALE GENOMIC DNA]</scope>
    <source>
        <strain evidence="1 2">BN140078</strain>
    </source>
</reference>
<comment type="caution">
    <text evidence="1">The sequence shown here is derived from an EMBL/GenBank/DDBJ whole genome shotgun (WGS) entry which is preliminary data.</text>
</comment>
<accession>A0A5B2VM96</accession>
<dbReference type="RefSeq" id="WP_149840556.1">
    <property type="nucleotide sequence ID" value="NZ_VUOC01000004.1"/>
</dbReference>
<keyword evidence="2" id="KW-1185">Reference proteome</keyword>
<gene>
    <name evidence="1" type="ORF">F0L74_24560</name>
</gene>
<organism evidence="1 2">
    <name type="scientific">Chitinophaga agrisoli</name>
    <dbReference type="NCBI Taxonomy" id="2607653"/>
    <lineage>
        <taxon>Bacteria</taxon>
        <taxon>Pseudomonadati</taxon>
        <taxon>Bacteroidota</taxon>
        <taxon>Chitinophagia</taxon>
        <taxon>Chitinophagales</taxon>
        <taxon>Chitinophagaceae</taxon>
        <taxon>Chitinophaga</taxon>
    </lineage>
</organism>
<sequence length="177" mass="20431">METLSFLEQRGYLQKWGKETYWTITMRGQVLVHRKFFKSFRPITVRRQVDELVERAAAVNTAIRFPDYVTCLKVTSKYPITVASSGISIAFALNRKNITEEKYEQAANILRRESNEKFGNIVQHIFYPHTAIRKFLKSGSRILKLEQFSAEEIQQLQGTIIFEDDGTSKTNTEASSV</sequence>
<evidence type="ECO:0000313" key="2">
    <source>
        <dbReference type="Proteomes" id="UP000324611"/>
    </source>
</evidence>
<protein>
    <submittedName>
        <fullName evidence="1">Uncharacterized protein</fullName>
    </submittedName>
</protein>
<proteinExistence type="predicted"/>
<evidence type="ECO:0000313" key="1">
    <source>
        <dbReference type="EMBL" id="KAA2239377.1"/>
    </source>
</evidence>
<dbReference type="EMBL" id="VUOC01000004">
    <property type="protein sequence ID" value="KAA2239377.1"/>
    <property type="molecule type" value="Genomic_DNA"/>
</dbReference>
<name>A0A5B2VM96_9BACT</name>
<dbReference type="AlphaFoldDB" id="A0A5B2VM96"/>
<reference evidence="1 2" key="2">
    <citation type="submission" date="2019-09" db="EMBL/GenBank/DDBJ databases">
        <authorList>
            <person name="Jin C."/>
        </authorList>
    </citation>
    <scope>NUCLEOTIDE SEQUENCE [LARGE SCALE GENOMIC DNA]</scope>
    <source>
        <strain evidence="1 2">BN140078</strain>
    </source>
</reference>